<keyword evidence="7" id="KW-1185">Reference proteome</keyword>
<proteinExistence type="inferred from homology"/>
<sequence>MDLKHINGILCDLDGVLYNDGVLIEGVVDTIKALKQKGYPFLFVTNTSGITSHELFHKLEKMGIPLQEDEVLSPPLATRDYLVKHNFKNAQVLASSSIKEMIYEKIEQNIENPEAIVVGDIGKNWDYELMNELFLKVMNGSKVIGLHHGRFWKASEGLRIDIGAFIKGLEFATSTTSVCIGKPDKSFYESAIQKIGLNASELLMIGDDIIGDIQGAKEAQLTAIQVKTGKYRKELTEKAIVQPDIIVDDFNILNTLLEEL</sequence>
<dbReference type="GO" id="GO:0016791">
    <property type="term" value="F:phosphatase activity"/>
    <property type="evidence" value="ECO:0007669"/>
    <property type="project" value="InterPro"/>
</dbReference>
<dbReference type="PANTHER" id="PTHR19288">
    <property type="entry name" value="4-NITROPHENYLPHOSPHATASE-RELATED"/>
    <property type="match status" value="1"/>
</dbReference>
<dbReference type="PANTHER" id="PTHR19288:SF46">
    <property type="entry name" value="HALOACID DEHALOGENASE-LIKE HYDROLASE DOMAIN-CONTAINING PROTEIN 2"/>
    <property type="match status" value="1"/>
</dbReference>
<dbReference type="NCBIfam" id="TIGR01458">
    <property type="entry name" value="HAD-SF-IIA-hyp3"/>
    <property type="match status" value="1"/>
</dbReference>
<comment type="similarity">
    <text evidence="2">Belongs to the HAD-like hydrolase superfamily.</text>
</comment>
<evidence type="ECO:0000313" key="6">
    <source>
        <dbReference type="EMBL" id="NME66930.1"/>
    </source>
</evidence>
<accession>A0A7X9RS81</accession>
<organism evidence="6 7">
    <name type="scientific">Flammeovirga aprica JL-4</name>
    <dbReference type="NCBI Taxonomy" id="694437"/>
    <lineage>
        <taxon>Bacteria</taxon>
        <taxon>Pseudomonadati</taxon>
        <taxon>Bacteroidota</taxon>
        <taxon>Cytophagia</taxon>
        <taxon>Cytophagales</taxon>
        <taxon>Flammeovirgaceae</taxon>
        <taxon>Flammeovirga</taxon>
    </lineage>
</organism>
<dbReference type="EMBL" id="JABANE010000005">
    <property type="protein sequence ID" value="NME66930.1"/>
    <property type="molecule type" value="Genomic_DNA"/>
</dbReference>
<dbReference type="Gene3D" id="3.40.50.1000">
    <property type="entry name" value="HAD superfamily/HAD-like"/>
    <property type="match status" value="2"/>
</dbReference>
<dbReference type="InterPro" id="IPR023214">
    <property type="entry name" value="HAD_sf"/>
</dbReference>
<dbReference type="NCBIfam" id="TIGR01460">
    <property type="entry name" value="HAD-SF-IIA"/>
    <property type="match status" value="1"/>
</dbReference>
<protein>
    <recommendedName>
        <fullName evidence="5">Haloacid dehalogenase-like hydrolase domain-containing protein 2</fullName>
    </recommendedName>
</protein>
<dbReference type="AlphaFoldDB" id="A0A7X9RS81"/>
<dbReference type="RefSeq" id="WP_169654877.1">
    <property type="nucleotide sequence ID" value="NZ_JABANE010000005.1"/>
</dbReference>
<comment type="caution">
    <text evidence="6">The sequence shown here is derived from an EMBL/GenBank/DDBJ whole genome shotgun (WGS) entry which is preliminary data.</text>
</comment>
<evidence type="ECO:0000256" key="1">
    <source>
        <dbReference type="ARBA" id="ARBA00001946"/>
    </source>
</evidence>
<evidence type="ECO:0000256" key="5">
    <source>
        <dbReference type="ARBA" id="ARBA00039666"/>
    </source>
</evidence>
<dbReference type="GO" id="GO:0046872">
    <property type="term" value="F:metal ion binding"/>
    <property type="evidence" value="ECO:0007669"/>
    <property type="project" value="UniProtKB-KW"/>
</dbReference>
<reference evidence="6 7" key="1">
    <citation type="submission" date="2020-04" db="EMBL/GenBank/DDBJ databases">
        <title>Flammeovirga sp. SR4, a novel species isolated from seawater.</title>
        <authorList>
            <person name="Wang X."/>
        </authorList>
    </citation>
    <scope>NUCLEOTIDE SEQUENCE [LARGE SCALE GENOMIC DNA]</scope>
    <source>
        <strain evidence="6 7">ATCC 23126</strain>
    </source>
</reference>
<keyword evidence="4" id="KW-0460">Magnesium</keyword>
<dbReference type="Proteomes" id="UP000576082">
    <property type="component" value="Unassembled WGS sequence"/>
</dbReference>
<gene>
    <name evidence="6" type="ORF">HHU12_03030</name>
</gene>
<evidence type="ECO:0000256" key="3">
    <source>
        <dbReference type="ARBA" id="ARBA00022723"/>
    </source>
</evidence>
<dbReference type="GO" id="GO:0005737">
    <property type="term" value="C:cytoplasm"/>
    <property type="evidence" value="ECO:0007669"/>
    <property type="project" value="TreeGrafter"/>
</dbReference>
<keyword evidence="3" id="KW-0479">Metal-binding</keyword>
<name>A0A7X9RS81_9BACT</name>
<dbReference type="Pfam" id="PF13344">
    <property type="entry name" value="Hydrolase_6"/>
    <property type="match status" value="1"/>
</dbReference>
<keyword evidence="6" id="KW-0378">Hydrolase</keyword>
<dbReference type="InterPro" id="IPR006357">
    <property type="entry name" value="HAD-SF_hydro_IIA"/>
</dbReference>
<comment type="cofactor">
    <cofactor evidence="1">
        <name>Mg(2+)</name>
        <dbReference type="ChEBI" id="CHEBI:18420"/>
    </cofactor>
</comment>
<dbReference type="Pfam" id="PF13242">
    <property type="entry name" value="Hydrolase_like"/>
    <property type="match status" value="1"/>
</dbReference>
<dbReference type="InterPro" id="IPR006439">
    <property type="entry name" value="HAD-SF_hydro_IA"/>
</dbReference>
<dbReference type="InterPro" id="IPR006355">
    <property type="entry name" value="LHPP/HDHD2"/>
</dbReference>
<evidence type="ECO:0000256" key="2">
    <source>
        <dbReference type="ARBA" id="ARBA00007958"/>
    </source>
</evidence>
<evidence type="ECO:0000256" key="4">
    <source>
        <dbReference type="ARBA" id="ARBA00022842"/>
    </source>
</evidence>
<evidence type="ECO:0000313" key="7">
    <source>
        <dbReference type="Proteomes" id="UP000576082"/>
    </source>
</evidence>
<dbReference type="SUPFAM" id="SSF56784">
    <property type="entry name" value="HAD-like"/>
    <property type="match status" value="1"/>
</dbReference>
<dbReference type="NCBIfam" id="TIGR01549">
    <property type="entry name" value="HAD-SF-IA-v1"/>
    <property type="match status" value="1"/>
</dbReference>
<dbReference type="InterPro" id="IPR036412">
    <property type="entry name" value="HAD-like_sf"/>
</dbReference>